<organism evidence="2">
    <name type="scientific">Sesamum latifolium</name>
    <dbReference type="NCBI Taxonomy" id="2727402"/>
    <lineage>
        <taxon>Eukaryota</taxon>
        <taxon>Viridiplantae</taxon>
        <taxon>Streptophyta</taxon>
        <taxon>Embryophyta</taxon>
        <taxon>Tracheophyta</taxon>
        <taxon>Spermatophyta</taxon>
        <taxon>Magnoliopsida</taxon>
        <taxon>eudicotyledons</taxon>
        <taxon>Gunneridae</taxon>
        <taxon>Pentapetalae</taxon>
        <taxon>asterids</taxon>
        <taxon>lamiids</taxon>
        <taxon>Lamiales</taxon>
        <taxon>Pedaliaceae</taxon>
        <taxon>Sesamum</taxon>
    </lineage>
</organism>
<name>A0AAW2U4U5_9LAMI</name>
<evidence type="ECO:0000313" key="2">
    <source>
        <dbReference type="EMBL" id="KAL0410666.1"/>
    </source>
</evidence>
<gene>
    <name evidence="2" type="ORF">Slati_3656300</name>
</gene>
<dbReference type="AlphaFoldDB" id="A0AAW2U4U5"/>
<dbReference type="EMBL" id="JACGWN010000013">
    <property type="protein sequence ID" value="KAL0410666.1"/>
    <property type="molecule type" value="Genomic_DNA"/>
</dbReference>
<protein>
    <submittedName>
        <fullName evidence="2">Sacsin</fullName>
    </submittedName>
</protein>
<dbReference type="PANTHER" id="PTHR15600:SF42">
    <property type="entry name" value="SACSIN"/>
    <property type="match status" value="1"/>
</dbReference>
<feature type="domain" description="Sacsin/Nov" evidence="1">
    <location>
        <begin position="1"/>
        <end position="114"/>
    </location>
</feature>
<reference evidence="2" key="2">
    <citation type="journal article" date="2024" name="Plant">
        <title>Genomic evolution and insights into agronomic trait innovations of Sesamum species.</title>
        <authorList>
            <person name="Miao H."/>
            <person name="Wang L."/>
            <person name="Qu L."/>
            <person name="Liu H."/>
            <person name="Sun Y."/>
            <person name="Le M."/>
            <person name="Wang Q."/>
            <person name="Wei S."/>
            <person name="Zheng Y."/>
            <person name="Lin W."/>
            <person name="Duan Y."/>
            <person name="Cao H."/>
            <person name="Xiong S."/>
            <person name="Wang X."/>
            <person name="Wei L."/>
            <person name="Li C."/>
            <person name="Ma Q."/>
            <person name="Ju M."/>
            <person name="Zhao R."/>
            <person name="Li G."/>
            <person name="Mu C."/>
            <person name="Tian Q."/>
            <person name="Mei H."/>
            <person name="Zhang T."/>
            <person name="Gao T."/>
            <person name="Zhang H."/>
        </authorList>
    </citation>
    <scope>NUCLEOTIDE SEQUENCE</scope>
    <source>
        <strain evidence="2">KEN1</strain>
    </source>
</reference>
<feature type="domain" description="Sacsin/Nov" evidence="1">
    <location>
        <begin position="1073"/>
        <end position="1194"/>
    </location>
</feature>
<dbReference type="InterPro" id="IPR058210">
    <property type="entry name" value="SACS/Nov_dom"/>
</dbReference>
<dbReference type="Pfam" id="PF25794">
    <property type="entry name" value="SACS"/>
    <property type="match status" value="2"/>
</dbReference>
<dbReference type="GO" id="GO:0030544">
    <property type="term" value="F:Hsp70 protein binding"/>
    <property type="evidence" value="ECO:0007669"/>
    <property type="project" value="TreeGrafter"/>
</dbReference>
<comment type="caution">
    <text evidence="2">The sequence shown here is derived from an EMBL/GenBank/DDBJ whole genome shotgun (WGS) entry which is preliminary data.</text>
</comment>
<reference evidence="2" key="1">
    <citation type="submission" date="2020-06" db="EMBL/GenBank/DDBJ databases">
        <authorList>
            <person name="Li T."/>
            <person name="Hu X."/>
            <person name="Zhang T."/>
            <person name="Song X."/>
            <person name="Zhang H."/>
            <person name="Dai N."/>
            <person name="Sheng W."/>
            <person name="Hou X."/>
            <person name="Wei L."/>
        </authorList>
    </citation>
    <scope>NUCLEOTIDE SEQUENCE</scope>
    <source>
        <strain evidence="2">KEN1</strain>
        <tissue evidence="2">Leaf</tissue>
    </source>
</reference>
<accession>A0AAW2U4U5</accession>
<sequence length="1214" mass="136654">MFDPHACNLPGISPTHPGLRIKFAGRKILEQFPDQFSPFLHFGCDLQRPFPGTLFRFALRSANAASRSQIKKEVYAPSDVLSLFSSFSEVVSATLLFLRNVKTISIFVKEGPNSEMQLLNCVRKDSVNEPEVERSPFQHIFSSMYGNQLDGLSKDQFLQKLSKSIDRNVPWRSQKLLVSEQNSAGCRSCLWLTSECLGSFHGKNKLTTSDKKFYKFVPWACVATPINSVEIGKKMGGSEENLDESFPNTADVLQKLQASTRGTLDFDGRAFCFLPLPISTGLPVHINAYFELSSNRRDIWFGDDMAGTGRCAQTGTCTSLKRWLPQLMVIFLKELLWNLAQAIYSFPFGQKQKKSSYIKKFLWVTLIPLSSGAFAKLDKRGLSEQIYVTRAEGYSLLKDSIPHQLVDTEISDHLYHKLCALAESKDFNISFLTCQLLENILVRVIPAEWHYAKQVLWVPGNQGHPSVEWVRLLWSYLRSSCEDLSLFSNWPILPVENNHLIQLVENSKVIRDVLNSNGFLNALLAVTGKLDDIEGLFGDATDGGLHELRSFILQSKWFSDGLMDSTHVNIIKHIPMFESFKSRKLVSLSRSLKWLKPESVRDDLLDDDFVKLDSEKERIILENFLGIREPSRVDFYKDYVLSRLSDFIFQEGFLLGIFCDIRSLLTEDNTCKEVFSTTPFVQAADGAWKEPFRLYDPRVPELKMFLHKEAFFPSEPFSDPEILDTLVAFGLRQTLGVAGLLDCARSVSMLYESRDSEAVILARRLLSCLNAVTLKLSYEEVSGHSADTTTSQENALPGGGGEEKLEDFWSDLRSISWCPVYSDPPVEGLPWLASAHKIAAPLSTRPQSQMWIVSSKLHVLDGECSEYLQQKLGWMEPLDLHTLSAQLVGLSKIYNETRLQYDTELKKQIPIIYSQLQNYVRTDDLAFLKSSLVGDNWVWIGDDFVSPDVLAFDSPVKFSPYMYVVPSELSMFQDLLLALGVRQTIADNYLDGPGLENRSTLLIPDSTGVLRGAADLVYNDAPWMETNSVVGKRFVHSSISHDLANRLGIQSLRSLSLVSKELTKDFPCMDYNKITELLESHGDYEFLLFDLLELADCCKAKKLHLIFDKREHPRQSLLQHNLAEFQGPALVAILEGASLSGDEVASLQFLPPWSLRGDTLNYGLGLLSCFSISDLPSVVSDGYLYIFDPRGVAIATPSTRLPSAKVFPLRGMPG</sequence>
<proteinExistence type="predicted"/>
<evidence type="ECO:0000259" key="1">
    <source>
        <dbReference type="Pfam" id="PF25794"/>
    </source>
</evidence>
<dbReference type="PANTHER" id="PTHR15600">
    <property type="entry name" value="SACSIN"/>
    <property type="match status" value="1"/>
</dbReference>
<dbReference type="InterPro" id="IPR052972">
    <property type="entry name" value="Sacsin_chaperone_reg"/>
</dbReference>